<dbReference type="InterPro" id="IPR014784">
    <property type="entry name" value="Cu2_ascorb_mOase-like_C"/>
</dbReference>
<accession>A0A381XFE3</accession>
<organism evidence="2">
    <name type="scientific">marine metagenome</name>
    <dbReference type="NCBI Taxonomy" id="408172"/>
    <lineage>
        <taxon>unclassified sequences</taxon>
        <taxon>metagenomes</taxon>
        <taxon>ecological metagenomes</taxon>
    </lineage>
</organism>
<keyword evidence="1" id="KW-1015">Disulfide bond</keyword>
<protein>
    <submittedName>
        <fullName evidence="2">Uncharacterized protein</fullName>
    </submittedName>
</protein>
<dbReference type="GO" id="GO:0016715">
    <property type="term" value="F:oxidoreductase activity, acting on paired donors, with incorporation or reduction of molecular oxygen, reduced ascorbate as one donor, and incorporation of one atom of oxygen"/>
    <property type="evidence" value="ECO:0007669"/>
    <property type="project" value="InterPro"/>
</dbReference>
<proteinExistence type="predicted"/>
<dbReference type="Gene3D" id="2.60.120.230">
    <property type="match status" value="1"/>
</dbReference>
<reference evidence="2" key="1">
    <citation type="submission" date="2018-05" db="EMBL/GenBank/DDBJ databases">
        <authorList>
            <person name="Lanie J.A."/>
            <person name="Ng W.-L."/>
            <person name="Kazmierczak K.M."/>
            <person name="Andrzejewski T.M."/>
            <person name="Davidsen T.M."/>
            <person name="Wayne K.J."/>
            <person name="Tettelin H."/>
            <person name="Glass J.I."/>
            <person name="Rusch D."/>
            <person name="Podicherti R."/>
            <person name="Tsui H.-C.T."/>
            <person name="Winkler M.E."/>
        </authorList>
    </citation>
    <scope>NUCLEOTIDE SEQUENCE</scope>
</reference>
<dbReference type="InterPro" id="IPR008977">
    <property type="entry name" value="PHM/PNGase_F_dom_sf"/>
</dbReference>
<sequence length="446" mass="51286">MRSYRVLLISVFIFSSCEEIEKSPKSTWDIVQEKIITPSCSNCHVTGSMMTKQSGLDLSQDDSYSKLVGVPPKNISAKNDGLVIISNEGGMKGLSKSYLWEKINVYDREHFLSDHPDYGQMMPPGQNYLTDGQLQFVRSWIEAGAPELGIVSEEQLLLDSNKYTPPEFTPLEPPENGIQLHIKPFEVQSNFEREFFQYTKLNIYENIYANRIQIEMRSGSHHFILYSFQNGMGSSNLPEFDVPRELRFDDGSYNIKTLRTMQYHDFFSGTQWPRMDYKLPPGVAFKLDSQFGLDQNAHYVNRTDSLMIGEVYTNIHTVDKSEVLHEAIILNWANQEILLPAQKITTLNKVFMVNKPINIGQLFSHAHEKMTEFSVIIKGGNRDGELVYWTDDWQHPPIMSYDPPIKLNVGEGLQLIATYDNPLNRTVTFGFLSTDEMMILFGWYYE</sequence>
<dbReference type="PROSITE" id="PS51257">
    <property type="entry name" value="PROKAR_LIPOPROTEIN"/>
    <property type="match status" value="1"/>
</dbReference>
<dbReference type="AlphaFoldDB" id="A0A381XFE3"/>
<name>A0A381XFE3_9ZZZZ</name>
<dbReference type="SUPFAM" id="SSF49742">
    <property type="entry name" value="PHM/PNGase F"/>
    <property type="match status" value="1"/>
</dbReference>
<evidence type="ECO:0000313" key="2">
    <source>
        <dbReference type="EMBL" id="SVA62993.1"/>
    </source>
</evidence>
<gene>
    <name evidence="2" type="ORF">METZ01_LOCUS115847</name>
</gene>
<dbReference type="EMBL" id="UINC01014843">
    <property type="protein sequence ID" value="SVA62993.1"/>
    <property type="molecule type" value="Genomic_DNA"/>
</dbReference>
<evidence type="ECO:0000256" key="1">
    <source>
        <dbReference type="ARBA" id="ARBA00023157"/>
    </source>
</evidence>